<dbReference type="SUPFAM" id="SSF54631">
    <property type="entry name" value="CBS-domain pair"/>
    <property type="match status" value="1"/>
</dbReference>
<evidence type="ECO:0000313" key="3">
    <source>
        <dbReference type="EMBL" id="ROR38150.1"/>
    </source>
</evidence>
<dbReference type="Pfam" id="PF00571">
    <property type="entry name" value="CBS"/>
    <property type="match status" value="1"/>
</dbReference>
<protein>
    <submittedName>
        <fullName evidence="3">CBS domain protein</fullName>
    </submittedName>
</protein>
<comment type="caution">
    <text evidence="3">The sequence shown here is derived from an EMBL/GenBank/DDBJ whole genome shotgun (WGS) entry which is preliminary data.</text>
</comment>
<dbReference type="EMBL" id="RJVJ01000002">
    <property type="protein sequence ID" value="ROR38150.1"/>
    <property type="molecule type" value="Genomic_DNA"/>
</dbReference>
<feature type="domain" description="CBS" evidence="2">
    <location>
        <begin position="104"/>
        <end position="161"/>
    </location>
</feature>
<dbReference type="AlphaFoldDB" id="A0A8G1UCD6"/>
<sequence length="345" mass="38008">MTSTPSDQEILALKDSRVPVEQILALFGVRVRNHQTVYVISRALADVGLATVPDFAVCHQRDHVDVVASAAVVPEMDAEEEDEEDPLPSHVLPQRIQIGELEAARRGVTTVNLNGTVSQATYLMRTKGLAQIPVITGMAALHGVVTWSSLARMYETGKSPTLENAMQKDSLPVADARQEFFSCLPVVKEHGYLLVRGDDGCLSGLVTMADITERFEGTARPFFLVGEIESLLRRCLGAALDQEAIRAVQTNKKADQRSGLVTDLMFGDYLRLLDGTQSKPVMAANADANWAALGWTAMDRIQFVRHLERVKDIRNRIAHFDAKPLPAEMIQELVAFTKLLRDFAS</sequence>
<dbReference type="OrthoDB" id="291940at2"/>
<dbReference type="InterPro" id="IPR000644">
    <property type="entry name" value="CBS_dom"/>
</dbReference>
<organism evidence="3 4">
    <name type="scientific">Kitasatospora cineracea</name>
    <dbReference type="NCBI Taxonomy" id="88074"/>
    <lineage>
        <taxon>Bacteria</taxon>
        <taxon>Bacillati</taxon>
        <taxon>Actinomycetota</taxon>
        <taxon>Actinomycetes</taxon>
        <taxon>Kitasatosporales</taxon>
        <taxon>Streptomycetaceae</taxon>
        <taxon>Kitasatospora</taxon>
    </lineage>
</organism>
<evidence type="ECO:0000313" key="4">
    <source>
        <dbReference type="Proteomes" id="UP000267408"/>
    </source>
</evidence>
<keyword evidence="1" id="KW-0129">CBS domain</keyword>
<evidence type="ECO:0000256" key="1">
    <source>
        <dbReference type="PROSITE-ProRule" id="PRU00703"/>
    </source>
</evidence>
<reference evidence="3 4" key="1">
    <citation type="submission" date="2018-11" db="EMBL/GenBank/DDBJ databases">
        <title>Sequencing the genomes of 1000 actinobacteria strains.</title>
        <authorList>
            <person name="Klenk H.-P."/>
        </authorList>
    </citation>
    <scope>NUCLEOTIDE SEQUENCE [LARGE SCALE GENOMIC DNA]</scope>
    <source>
        <strain evidence="3 4">DSM 44780</strain>
    </source>
</reference>
<dbReference type="Proteomes" id="UP000267408">
    <property type="component" value="Unassembled WGS sequence"/>
</dbReference>
<dbReference type="PROSITE" id="PS51371">
    <property type="entry name" value="CBS"/>
    <property type="match status" value="1"/>
</dbReference>
<dbReference type="InterPro" id="IPR046342">
    <property type="entry name" value="CBS_dom_sf"/>
</dbReference>
<dbReference type="Gene3D" id="3.10.580.10">
    <property type="entry name" value="CBS-domain"/>
    <property type="match status" value="1"/>
</dbReference>
<accession>A0A8G1UCD6</accession>
<name>A0A8G1UCD6_9ACTN</name>
<gene>
    <name evidence="3" type="ORF">EDD39_6322</name>
</gene>
<proteinExistence type="predicted"/>
<evidence type="ECO:0000259" key="2">
    <source>
        <dbReference type="PROSITE" id="PS51371"/>
    </source>
</evidence>